<feature type="domain" description="NAD(P)-binding" evidence="1">
    <location>
        <begin position="12"/>
        <end position="173"/>
    </location>
</feature>
<dbReference type="InterPro" id="IPR051604">
    <property type="entry name" value="Ergot_Alk_Oxidoreductase"/>
</dbReference>
<dbReference type="RefSeq" id="WP_068032061.1">
    <property type="nucleotide sequence ID" value="NZ_QQAZ01000031.1"/>
</dbReference>
<dbReference type="STRING" id="1210089.GCA_001613165_07725"/>
<keyword evidence="3" id="KW-1185">Reference proteome</keyword>
<organism evidence="2 3">
    <name type="scientific">Nocardia mexicana</name>
    <dbReference type="NCBI Taxonomy" id="279262"/>
    <lineage>
        <taxon>Bacteria</taxon>
        <taxon>Bacillati</taxon>
        <taxon>Actinomycetota</taxon>
        <taxon>Actinomycetes</taxon>
        <taxon>Mycobacteriales</taxon>
        <taxon>Nocardiaceae</taxon>
        <taxon>Nocardia</taxon>
    </lineage>
</organism>
<evidence type="ECO:0000259" key="1">
    <source>
        <dbReference type="Pfam" id="PF13460"/>
    </source>
</evidence>
<proteinExistence type="predicted"/>
<dbReference type="EMBL" id="QQAZ01000031">
    <property type="protein sequence ID" value="RDI41730.1"/>
    <property type="molecule type" value="Genomic_DNA"/>
</dbReference>
<dbReference type="Proteomes" id="UP000255355">
    <property type="component" value="Unassembled WGS sequence"/>
</dbReference>
<comment type="caution">
    <text evidence="2">The sequence shown here is derived from an EMBL/GenBank/DDBJ whole genome shotgun (WGS) entry which is preliminary data.</text>
</comment>
<dbReference type="Gene3D" id="3.40.50.720">
    <property type="entry name" value="NAD(P)-binding Rossmann-like Domain"/>
    <property type="match status" value="1"/>
</dbReference>
<protein>
    <submittedName>
        <fullName evidence="2">Uncharacterized protein YbjT (DUF2867 family)</fullName>
    </submittedName>
</protein>
<evidence type="ECO:0000313" key="2">
    <source>
        <dbReference type="EMBL" id="RDI41730.1"/>
    </source>
</evidence>
<dbReference type="OrthoDB" id="3510772at2"/>
<dbReference type="AlphaFoldDB" id="A0A370GEN9"/>
<dbReference type="InterPro" id="IPR016040">
    <property type="entry name" value="NAD(P)-bd_dom"/>
</dbReference>
<dbReference type="PANTHER" id="PTHR43162">
    <property type="match status" value="1"/>
</dbReference>
<dbReference type="Gene3D" id="3.90.25.10">
    <property type="entry name" value="UDP-galactose 4-epimerase, domain 1"/>
    <property type="match status" value="1"/>
</dbReference>
<dbReference type="SUPFAM" id="SSF51735">
    <property type="entry name" value="NAD(P)-binding Rossmann-fold domains"/>
    <property type="match status" value="1"/>
</dbReference>
<evidence type="ECO:0000313" key="3">
    <source>
        <dbReference type="Proteomes" id="UP000255355"/>
    </source>
</evidence>
<dbReference type="Pfam" id="PF13460">
    <property type="entry name" value="NAD_binding_10"/>
    <property type="match status" value="1"/>
</dbReference>
<accession>A0A370GEN9</accession>
<sequence length="276" mass="29398">MTQTDDILVLAATGKTGRRVVERLRGGGVPVRAASRSSATRFDWADRATWGPALAGAGAVYLVAPEDPAPIADFVGQAVAAGVRRFVALSGRGIEHIDERFGQEMAAAEAAVRDSGVEWTILRANNFFQNFDEDLWLAPLREGRLALPVAGVLEPFVDAEDVAAVAAAVLVEPGHSGRIYELSGPRRLAFADTVAIIAAASGRSIHFEELTPEQYREELRDRGASDGEIAALDSLFELYRAGYLTEPADGVQQVLGRAPGDIEEWAGKSAAAGVWS</sequence>
<reference evidence="2 3" key="1">
    <citation type="submission" date="2018-07" db="EMBL/GenBank/DDBJ databases">
        <title>Genomic Encyclopedia of Type Strains, Phase IV (KMG-IV): sequencing the most valuable type-strain genomes for metagenomic binning, comparative biology and taxonomic classification.</title>
        <authorList>
            <person name="Goeker M."/>
        </authorList>
    </citation>
    <scope>NUCLEOTIDE SEQUENCE [LARGE SCALE GENOMIC DNA]</scope>
    <source>
        <strain evidence="2 3">DSM 44952</strain>
    </source>
</reference>
<gene>
    <name evidence="2" type="ORF">DFR68_1319</name>
</gene>
<dbReference type="InterPro" id="IPR036291">
    <property type="entry name" value="NAD(P)-bd_dom_sf"/>
</dbReference>
<dbReference type="PANTHER" id="PTHR43162:SF1">
    <property type="entry name" value="PRESTALK A DIFFERENTIATION PROTEIN A"/>
    <property type="match status" value="1"/>
</dbReference>
<name>A0A370GEN9_9NOCA</name>